<protein>
    <recommendedName>
        <fullName evidence="3">Pirin N-terminal domain-containing protein</fullName>
    </recommendedName>
</protein>
<dbReference type="AlphaFoldDB" id="A0A848NHK9"/>
<dbReference type="PANTHER" id="PTHR13903">
    <property type="entry name" value="PIRIN-RELATED"/>
    <property type="match status" value="1"/>
</dbReference>
<evidence type="ECO:0000313" key="5">
    <source>
        <dbReference type="Proteomes" id="UP000542405"/>
    </source>
</evidence>
<dbReference type="SUPFAM" id="SSF51182">
    <property type="entry name" value="RmlC-like cupins"/>
    <property type="match status" value="1"/>
</dbReference>
<reference evidence="4 5" key="1">
    <citation type="submission" date="2020-04" db="EMBL/GenBank/DDBJ databases">
        <title>Achromobacter ruhlandii genome sequencing and assembly.</title>
        <authorList>
            <person name="Martins R.C.R."/>
            <person name="Perdigao-Neto L.V."/>
            <person name="Levin A.S.S."/>
            <person name="Costa S.F."/>
        </authorList>
    </citation>
    <scope>NUCLEOTIDE SEQUENCE [LARGE SCALE GENOMIC DNA]</scope>
    <source>
        <strain evidence="4 5">9035ralo</strain>
    </source>
</reference>
<feature type="domain" description="Pirin N-terminal" evidence="3">
    <location>
        <begin position="44"/>
        <end position="106"/>
    </location>
</feature>
<dbReference type="Pfam" id="PF02678">
    <property type="entry name" value="Pirin"/>
    <property type="match status" value="1"/>
</dbReference>
<comment type="caution">
    <text evidence="4">The sequence shown here is derived from an EMBL/GenBank/DDBJ whole genome shotgun (WGS) entry which is preliminary data.</text>
</comment>
<evidence type="ECO:0000256" key="1">
    <source>
        <dbReference type="ARBA" id="ARBA00008416"/>
    </source>
</evidence>
<dbReference type="Proteomes" id="UP000542405">
    <property type="component" value="Unassembled WGS sequence"/>
</dbReference>
<accession>A0A848NHK9</accession>
<name>A0A848NHK9_9BURK</name>
<sequence>MTIRLSPPVARCFEPEGDICSYRHFRHTDFPQGMSPLVLVDHFVMTGPAVAPHPHAGMSTVTLLLEDTLGGLRIRDSLDNEHEARAGDLHWTVAGRGVVHGHQLVDAARLNGLRLYVNLPERLKSLPPSATLVKAWEMPVPPSAAGRARAFGVGPSVRYMNDRGWLFTAKWQQEFQVKNRPEGAQLYVKLAIPF</sequence>
<proteinExistence type="inferred from homology"/>
<evidence type="ECO:0000256" key="2">
    <source>
        <dbReference type="RuleBase" id="RU003457"/>
    </source>
</evidence>
<dbReference type="InterPro" id="IPR014710">
    <property type="entry name" value="RmlC-like_jellyroll"/>
</dbReference>
<dbReference type="InterPro" id="IPR012093">
    <property type="entry name" value="Pirin"/>
</dbReference>
<dbReference type="InterPro" id="IPR003829">
    <property type="entry name" value="Pirin_N_dom"/>
</dbReference>
<evidence type="ECO:0000313" key="4">
    <source>
        <dbReference type="EMBL" id="NMU89135.1"/>
    </source>
</evidence>
<dbReference type="InterPro" id="IPR025737">
    <property type="entry name" value="FApF"/>
</dbReference>
<dbReference type="InterPro" id="IPR011051">
    <property type="entry name" value="RmlC_Cupin_sf"/>
</dbReference>
<gene>
    <name evidence="4" type="ORF">HGQ98_04480</name>
</gene>
<organism evidence="4 5">
    <name type="scientific">Achromobacter ruhlandii</name>
    <dbReference type="NCBI Taxonomy" id="72557"/>
    <lineage>
        <taxon>Bacteria</taxon>
        <taxon>Pseudomonadati</taxon>
        <taxon>Pseudomonadota</taxon>
        <taxon>Betaproteobacteria</taxon>
        <taxon>Burkholderiales</taxon>
        <taxon>Alcaligenaceae</taxon>
        <taxon>Achromobacter</taxon>
    </lineage>
</organism>
<dbReference type="PANTHER" id="PTHR13903:SF8">
    <property type="entry name" value="PIRIN"/>
    <property type="match status" value="1"/>
</dbReference>
<dbReference type="EMBL" id="JABBZE010000022">
    <property type="protein sequence ID" value="NMU89135.1"/>
    <property type="molecule type" value="Genomic_DNA"/>
</dbReference>
<dbReference type="Pfam" id="PF13557">
    <property type="entry name" value="Phenol_MetA_deg"/>
    <property type="match status" value="1"/>
</dbReference>
<comment type="similarity">
    <text evidence="1 2">Belongs to the pirin family.</text>
</comment>
<dbReference type="Gene3D" id="2.60.120.10">
    <property type="entry name" value="Jelly Rolls"/>
    <property type="match status" value="1"/>
</dbReference>
<evidence type="ECO:0000259" key="3">
    <source>
        <dbReference type="Pfam" id="PF02678"/>
    </source>
</evidence>